<comment type="caution">
    <text evidence="2">The sequence shown here is derived from an EMBL/GenBank/DDBJ whole genome shotgun (WGS) entry which is preliminary data.</text>
</comment>
<evidence type="ECO:0000313" key="2">
    <source>
        <dbReference type="EMBL" id="GGU15672.1"/>
    </source>
</evidence>
<feature type="region of interest" description="Disordered" evidence="1">
    <location>
        <begin position="88"/>
        <end position="108"/>
    </location>
</feature>
<proteinExistence type="predicted"/>
<feature type="region of interest" description="Disordered" evidence="1">
    <location>
        <begin position="36"/>
        <end position="66"/>
    </location>
</feature>
<protein>
    <submittedName>
        <fullName evidence="2">Uncharacterized protein</fullName>
    </submittedName>
</protein>
<reference evidence="3" key="1">
    <citation type="journal article" date="2019" name="Int. J. Syst. Evol. Microbiol.">
        <title>The Global Catalogue of Microorganisms (GCM) 10K type strain sequencing project: providing services to taxonomists for standard genome sequencing and annotation.</title>
        <authorList>
            <consortium name="The Broad Institute Genomics Platform"/>
            <consortium name="The Broad Institute Genome Sequencing Center for Infectious Disease"/>
            <person name="Wu L."/>
            <person name="Ma J."/>
        </authorList>
    </citation>
    <scope>NUCLEOTIDE SEQUENCE [LARGE SCALE GENOMIC DNA]</scope>
    <source>
        <strain evidence="3">JCM 3296</strain>
    </source>
</reference>
<sequence>MAGRHTAANSPRAMLELLVRQRKALVLVTTSEFCPQRTDAPDMAPGGPKKVEAADCTSGGDHRRRRRVEHEGLDRVRDSVVTGTPRIEGRVRANTRDVPNSFVDQRTD</sequence>
<evidence type="ECO:0000313" key="3">
    <source>
        <dbReference type="Proteomes" id="UP000649573"/>
    </source>
</evidence>
<dbReference type="EMBL" id="BMRE01000001">
    <property type="protein sequence ID" value="GGU15672.1"/>
    <property type="molecule type" value="Genomic_DNA"/>
</dbReference>
<evidence type="ECO:0000256" key="1">
    <source>
        <dbReference type="SAM" id="MobiDB-lite"/>
    </source>
</evidence>
<keyword evidence="3" id="KW-1185">Reference proteome</keyword>
<organism evidence="2 3">
    <name type="scientific">Lentzea flava</name>
    <dbReference type="NCBI Taxonomy" id="103732"/>
    <lineage>
        <taxon>Bacteria</taxon>
        <taxon>Bacillati</taxon>
        <taxon>Actinomycetota</taxon>
        <taxon>Actinomycetes</taxon>
        <taxon>Pseudonocardiales</taxon>
        <taxon>Pseudonocardiaceae</taxon>
        <taxon>Lentzea</taxon>
    </lineage>
</organism>
<name>A0ABQ2U9X8_9PSEU</name>
<accession>A0ABQ2U9X8</accession>
<gene>
    <name evidence="2" type="ORF">GCM10010178_04040</name>
</gene>
<dbReference type="Proteomes" id="UP000649573">
    <property type="component" value="Unassembled WGS sequence"/>
</dbReference>